<dbReference type="AlphaFoldDB" id="A0A6U6PBG7"/>
<sequence>MAWASGGAAVQSHVLYDSNIGPPPGLPCPAPYREEVEALDLARALAVPPRWEASGEDERVWAACWELAPFAEPAFGPAGDADVEHVDQSHACVAATALHGRVDEASRSPRAHHILLSLISTLDAEAVAFIPEELAGQGNRVSKDVYGHLVVCALVQHWPNHEATAALVDEVLAEDVAGLCCHEYGHAVAVEIMAHGLGAQRGLIAAALARDAQRFARHRFAARVFEGALQSCAAPSVAREALVAQMLQNPEELAGLACHRFGTRIVRRLLEQPRVGGLALRALQQAGHRVWQDPIGVKLLQACPGERRHAPRGGVGREDAGTGRRTVRAERLLKFMAAPVGA</sequence>
<protein>
    <recommendedName>
        <fullName evidence="2">PUM-HD domain-containing protein</fullName>
    </recommendedName>
</protein>
<accession>A0A6U6PBG7</accession>
<evidence type="ECO:0000313" key="1">
    <source>
        <dbReference type="EMBL" id="CAD9597338.1"/>
    </source>
</evidence>
<dbReference type="GO" id="GO:0003729">
    <property type="term" value="F:mRNA binding"/>
    <property type="evidence" value="ECO:0007669"/>
    <property type="project" value="TreeGrafter"/>
</dbReference>
<dbReference type="InterPro" id="IPR011989">
    <property type="entry name" value="ARM-like"/>
</dbReference>
<dbReference type="SUPFAM" id="SSF48371">
    <property type="entry name" value="ARM repeat"/>
    <property type="match status" value="1"/>
</dbReference>
<organism evidence="1">
    <name type="scientific">Zooxanthella nutricula</name>
    <dbReference type="NCBI Taxonomy" id="1333877"/>
    <lineage>
        <taxon>Eukaryota</taxon>
        <taxon>Sar</taxon>
        <taxon>Alveolata</taxon>
        <taxon>Dinophyceae</taxon>
        <taxon>Peridiniales</taxon>
        <taxon>Peridiniales incertae sedis</taxon>
        <taxon>Zooxanthella</taxon>
    </lineage>
</organism>
<gene>
    <name evidence="1" type="ORF">BRAN1462_LOCUS36718</name>
</gene>
<proteinExistence type="predicted"/>
<dbReference type="GO" id="GO:0005737">
    <property type="term" value="C:cytoplasm"/>
    <property type="evidence" value="ECO:0007669"/>
    <property type="project" value="TreeGrafter"/>
</dbReference>
<evidence type="ECO:0008006" key="2">
    <source>
        <dbReference type="Google" id="ProtNLM"/>
    </source>
</evidence>
<dbReference type="PANTHER" id="PTHR12537">
    <property type="entry name" value="RNA BINDING PROTEIN PUMILIO-RELATED"/>
    <property type="match status" value="1"/>
</dbReference>
<dbReference type="PANTHER" id="PTHR12537:SF12">
    <property type="entry name" value="MATERNAL PROTEIN PUMILIO"/>
    <property type="match status" value="1"/>
</dbReference>
<dbReference type="Gene3D" id="1.25.10.10">
    <property type="entry name" value="Leucine-rich Repeat Variant"/>
    <property type="match status" value="1"/>
</dbReference>
<name>A0A6U6PBG7_9DINO</name>
<dbReference type="GO" id="GO:0010608">
    <property type="term" value="P:post-transcriptional regulation of gene expression"/>
    <property type="evidence" value="ECO:0007669"/>
    <property type="project" value="TreeGrafter"/>
</dbReference>
<dbReference type="EMBL" id="HBGW01057783">
    <property type="protein sequence ID" value="CAD9597338.1"/>
    <property type="molecule type" value="Transcribed_RNA"/>
</dbReference>
<dbReference type="InterPro" id="IPR016024">
    <property type="entry name" value="ARM-type_fold"/>
</dbReference>
<reference evidence="1" key="1">
    <citation type="submission" date="2021-01" db="EMBL/GenBank/DDBJ databases">
        <authorList>
            <person name="Corre E."/>
            <person name="Pelletier E."/>
            <person name="Niang G."/>
            <person name="Scheremetjew M."/>
            <person name="Finn R."/>
            <person name="Kale V."/>
            <person name="Holt S."/>
            <person name="Cochrane G."/>
            <person name="Meng A."/>
            <person name="Brown T."/>
            <person name="Cohen L."/>
        </authorList>
    </citation>
    <scope>NUCLEOTIDE SEQUENCE</scope>
    <source>
        <strain evidence="1">RCC3387</strain>
    </source>
</reference>